<dbReference type="SUPFAM" id="SSF54427">
    <property type="entry name" value="NTF2-like"/>
    <property type="match status" value="1"/>
</dbReference>
<accession>A0A1H6Y9E1</accession>
<gene>
    <name evidence="1" type="ORF">SAMN04488018_12535</name>
</gene>
<reference evidence="1 2" key="1">
    <citation type="submission" date="2016-10" db="EMBL/GenBank/DDBJ databases">
        <authorList>
            <person name="de Groot N.N."/>
        </authorList>
    </citation>
    <scope>NUCLEOTIDE SEQUENCE [LARGE SCALE GENOMIC DNA]</scope>
    <source>
        <strain evidence="1 2">DSM 23048</strain>
    </source>
</reference>
<dbReference type="Gene3D" id="3.10.450.50">
    <property type="match status" value="1"/>
</dbReference>
<dbReference type="Proteomes" id="UP000183077">
    <property type="component" value="Unassembled WGS sequence"/>
</dbReference>
<dbReference type="Pfam" id="PF12893">
    <property type="entry name" value="Lumazine_bd_2"/>
    <property type="match status" value="1"/>
</dbReference>
<dbReference type="InterPro" id="IPR039437">
    <property type="entry name" value="FrzH/put_lumazine-bd"/>
</dbReference>
<dbReference type="RefSeq" id="WP_074747840.1">
    <property type="nucleotide sequence ID" value="NZ_FNYS01000025.1"/>
</dbReference>
<protein>
    <submittedName>
        <fullName evidence="1">Putative lumazine-binding</fullName>
    </submittedName>
</protein>
<evidence type="ECO:0000313" key="2">
    <source>
        <dbReference type="Proteomes" id="UP000183077"/>
    </source>
</evidence>
<sequence length="163" mass="18741">MKSTIKLLVITLVILKNFTMLSQEKLLNDPDKIQLITVVEKTFAQGALNQLNVEQMNKGFHSDFNILIANGTNLFKLSLAKWIEVVNHYKNSPDKVKSGIRNLNYKIEVLDITDSIAIVKTQFFRNNELIITDYLSYIKFEDSWKAVSKISKEHISNPLKLEL</sequence>
<organism evidence="1 2">
    <name type="scientific">Myroides marinus</name>
    <dbReference type="NCBI Taxonomy" id="703342"/>
    <lineage>
        <taxon>Bacteria</taxon>
        <taxon>Pseudomonadati</taxon>
        <taxon>Bacteroidota</taxon>
        <taxon>Flavobacteriia</taxon>
        <taxon>Flavobacteriales</taxon>
        <taxon>Flavobacteriaceae</taxon>
        <taxon>Myroides</taxon>
    </lineage>
</organism>
<dbReference type="AlphaFoldDB" id="A0A1H6Y9E1"/>
<evidence type="ECO:0000313" key="1">
    <source>
        <dbReference type="EMBL" id="SEJ33395.1"/>
    </source>
</evidence>
<dbReference type="EMBL" id="FNYS01000025">
    <property type="protein sequence ID" value="SEJ33395.1"/>
    <property type="molecule type" value="Genomic_DNA"/>
</dbReference>
<name>A0A1H6Y9E1_9FLAO</name>
<dbReference type="GeneID" id="82258522"/>
<dbReference type="InterPro" id="IPR032710">
    <property type="entry name" value="NTF2-like_dom_sf"/>
</dbReference>
<proteinExistence type="predicted"/>